<feature type="domain" description="DNA replication complex GINS protein PSF1 C-terminal" evidence="8">
    <location>
        <begin position="145"/>
        <end position="193"/>
    </location>
</feature>
<organism evidence="9 10">
    <name type="scientific">Dispira parvispora</name>
    <dbReference type="NCBI Taxonomy" id="1520584"/>
    <lineage>
        <taxon>Eukaryota</taxon>
        <taxon>Fungi</taxon>
        <taxon>Fungi incertae sedis</taxon>
        <taxon>Zoopagomycota</taxon>
        <taxon>Kickxellomycotina</taxon>
        <taxon>Dimargaritomycetes</taxon>
        <taxon>Dimargaritales</taxon>
        <taxon>Dimargaritaceae</taxon>
        <taxon>Dispira</taxon>
    </lineage>
</organism>
<sequence>MLGDTAYKLAQETKRTQAHLTAYNESLVEQLCRETRHIFAQLEALLQKVNPALGRSVDTRAVAAQLAALHATAKRNKRCLLAYHHLRLQFLKSLFWSVGKIPDELKPQLSPQEQDFFSHYAVLVSQYKHPFVDIDLNASELPPRDLFIEVRVLKDCGEIQLEKGSLLLTRNSQHHVKRSDVEHLISQGLLQHIG</sequence>
<gene>
    <name evidence="9" type="primary">PSF1</name>
    <name evidence="9" type="ORF">IWQ62_004319</name>
</gene>
<dbReference type="Gene3D" id="1.20.58.1030">
    <property type="match status" value="1"/>
</dbReference>
<dbReference type="PANTHER" id="PTHR12914:SF2">
    <property type="entry name" value="DNA REPLICATION COMPLEX GINS PROTEIN PSF1"/>
    <property type="match status" value="1"/>
</dbReference>
<protein>
    <recommendedName>
        <fullName evidence="3 6">DNA replication complex GINS protein PSF1</fullName>
    </recommendedName>
</protein>
<dbReference type="InterPro" id="IPR056783">
    <property type="entry name" value="PSF1_C"/>
</dbReference>
<evidence type="ECO:0000256" key="5">
    <source>
        <dbReference type="ARBA" id="ARBA00023242"/>
    </source>
</evidence>
<evidence type="ECO:0000259" key="7">
    <source>
        <dbReference type="Pfam" id="PF05916"/>
    </source>
</evidence>
<dbReference type="SUPFAM" id="SSF158573">
    <property type="entry name" value="GINS helical bundle-like"/>
    <property type="match status" value="1"/>
</dbReference>
<comment type="subcellular location">
    <subcellularLocation>
        <location evidence="1 6">Nucleus</location>
    </subcellularLocation>
</comment>
<dbReference type="PANTHER" id="PTHR12914">
    <property type="entry name" value="PARTNER OF SLD5"/>
    <property type="match status" value="1"/>
</dbReference>
<evidence type="ECO:0000256" key="3">
    <source>
        <dbReference type="ARBA" id="ARBA00015143"/>
    </source>
</evidence>
<dbReference type="Pfam" id="PF24997">
    <property type="entry name" value="PSF1_C"/>
    <property type="match status" value="1"/>
</dbReference>
<proteinExistence type="inferred from homology"/>
<comment type="similarity">
    <text evidence="2 6">Belongs to the GINS1/PSF1 family.</text>
</comment>
<dbReference type="Pfam" id="PF05916">
    <property type="entry name" value="Sld5"/>
    <property type="match status" value="1"/>
</dbReference>
<evidence type="ECO:0000313" key="9">
    <source>
        <dbReference type="EMBL" id="KAJ1960199.1"/>
    </source>
</evidence>
<dbReference type="CDD" id="cd11710">
    <property type="entry name" value="GINS_A_psf1"/>
    <property type="match status" value="1"/>
</dbReference>
<accession>A0A9W8ASQ0</accession>
<dbReference type="OrthoDB" id="10252587at2759"/>
<dbReference type="InterPro" id="IPR036224">
    <property type="entry name" value="GINS_bundle-like_dom_sf"/>
</dbReference>
<comment type="subunit">
    <text evidence="6">Component of the GINS complex.</text>
</comment>
<dbReference type="InterPro" id="IPR021151">
    <property type="entry name" value="GINS_A"/>
</dbReference>
<keyword evidence="10" id="KW-1185">Reference proteome</keyword>
<dbReference type="EMBL" id="JANBPY010001399">
    <property type="protein sequence ID" value="KAJ1960199.1"/>
    <property type="molecule type" value="Genomic_DNA"/>
</dbReference>
<dbReference type="GO" id="GO:0000811">
    <property type="term" value="C:GINS complex"/>
    <property type="evidence" value="ECO:0007669"/>
    <property type="project" value="UniProtKB-UniRule"/>
</dbReference>
<evidence type="ECO:0000259" key="8">
    <source>
        <dbReference type="Pfam" id="PF24997"/>
    </source>
</evidence>
<dbReference type="GO" id="GO:1902983">
    <property type="term" value="P:DNA strand elongation involved in mitotic DNA replication"/>
    <property type="evidence" value="ECO:0007669"/>
    <property type="project" value="TreeGrafter"/>
</dbReference>
<evidence type="ECO:0000313" key="10">
    <source>
        <dbReference type="Proteomes" id="UP001150925"/>
    </source>
</evidence>
<name>A0A9W8ASQ0_9FUNG</name>
<feature type="domain" description="GINS subunit" evidence="7">
    <location>
        <begin position="65"/>
        <end position="128"/>
    </location>
</feature>
<dbReference type="AlphaFoldDB" id="A0A9W8ASQ0"/>
<evidence type="ECO:0000256" key="1">
    <source>
        <dbReference type="ARBA" id="ARBA00004123"/>
    </source>
</evidence>
<evidence type="ECO:0000256" key="2">
    <source>
        <dbReference type="ARBA" id="ARBA00006677"/>
    </source>
</evidence>
<evidence type="ECO:0000256" key="4">
    <source>
        <dbReference type="ARBA" id="ARBA00022705"/>
    </source>
</evidence>
<reference evidence="9" key="1">
    <citation type="submission" date="2022-07" db="EMBL/GenBank/DDBJ databases">
        <title>Phylogenomic reconstructions and comparative analyses of Kickxellomycotina fungi.</title>
        <authorList>
            <person name="Reynolds N.K."/>
            <person name="Stajich J.E."/>
            <person name="Barry K."/>
            <person name="Grigoriev I.V."/>
            <person name="Crous P."/>
            <person name="Smith M.E."/>
        </authorList>
    </citation>
    <scope>NUCLEOTIDE SEQUENCE</scope>
    <source>
        <strain evidence="9">RSA 1196</strain>
    </source>
</reference>
<evidence type="ECO:0000256" key="6">
    <source>
        <dbReference type="RuleBase" id="RU368085"/>
    </source>
</evidence>
<comment type="caution">
    <text evidence="9">The sequence shown here is derived from an EMBL/GenBank/DDBJ whole genome shotgun (WGS) entry which is preliminary data.</text>
</comment>
<comment type="function">
    <text evidence="6">Required for correct functioning of the GINS complex, a complex that plays an essential role in the initiation of DNA replication, and progression of DNA replication forks. GINS complex seems to bind preferentially to single-stranded DNA.</text>
</comment>
<dbReference type="InterPro" id="IPR005339">
    <property type="entry name" value="GINS_Psf1"/>
</dbReference>
<dbReference type="CDD" id="cd21696">
    <property type="entry name" value="GINS_B_Psf1"/>
    <property type="match status" value="1"/>
</dbReference>
<dbReference type="Proteomes" id="UP001150925">
    <property type="component" value="Unassembled WGS sequence"/>
</dbReference>
<keyword evidence="4 6" id="KW-0235">DNA replication</keyword>
<keyword evidence="5 6" id="KW-0539">Nucleus</keyword>